<evidence type="ECO:0000256" key="5">
    <source>
        <dbReference type="SAM" id="Phobius"/>
    </source>
</evidence>
<feature type="transmembrane region" description="Helical" evidence="5">
    <location>
        <begin position="331"/>
        <end position="352"/>
    </location>
</feature>
<reference evidence="7" key="1">
    <citation type="journal article" date="2020" name="Front. Microbiol.">
        <title>Phenotypic and Genetic Characterization of the Cheese Ripening Yeast Geotrichum candidum.</title>
        <authorList>
            <person name="Perkins V."/>
            <person name="Vignola S."/>
            <person name="Lessard M.H."/>
            <person name="Plante P.L."/>
            <person name="Corbeil J."/>
            <person name="Dugat-Bony E."/>
            <person name="Frenette M."/>
            <person name="Labrie S."/>
        </authorList>
    </citation>
    <scope>NUCLEOTIDE SEQUENCE</scope>
    <source>
        <strain evidence="7">LMA-70</strain>
    </source>
</reference>
<dbReference type="AlphaFoldDB" id="A0A9P5KNW9"/>
<keyword evidence="3 4" id="KW-0342">GTP-binding</keyword>
<dbReference type="SUPFAM" id="SSF52540">
    <property type="entry name" value="P-loop containing nucleoside triphosphate hydrolases"/>
    <property type="match status" value="1"/>
</dbReference>
<evidence type="ECO:0000313" key="8">
    <source>
        <dbReference type="Proteomes" id="UP000750522"/>
    </source>
</evidence>
<dbReference type="GO" id="GO:0016020">
    <property type="term" value="C:membrane"/>
    <property type="evidence" value="ECO:0007669"/>
    <property type="project" value="InterPro"/>
</dbReference>
<dbReference type="InterPro" id="IPR016491">
    <property type="entry name" value="Septin"/>
</dbReference>
<feature type="domain" description="Septin-type G" evidence="6">
    <location>
        <begin position="1"/>
        <end position="249"/>
    </location>
</feature>
<protein>
    <recommendedName>
        <fullName evidence="6">Septin-type G domain-containing protein</fullName>
    </recommendedName>
</protein>
<keyword evidence="2 4" id="KW-0547">Nucleotide-binding</keyword>
<dbReference type="InterPro" id="IPR027417">
    <property type="entry name" value="P-loop_NTPase"/>
</dbReference>
<evidence type="ECO:0000256" key="3">
    <source>
        <dbReference type="ARBA" id="ARBA00023134"/>
    </source>
</evidence>
<dbReference type="InterPro" id="IPR030379">
    <property type="entry name" value="G_SEPTIN_dom"/>
</dbReference>
<dbReference type="CDD" id="cd01850">
    <property type="entry name" value="CDC_Septin"/>
    <property type="match status" value="1"/>
</dbReference>
<dbReference type="PROSITE" id="PS51719">
    <property type="entry name" value="G_SEPTIN"/>
    <property type="match status" value="1"/>
</dbReference>
<feature type="transmembrane region" description="Helical" evidence="5">
    <location>
        <begin position="475"/>
        <end position="502"/>
    </location>
</feature>
<comment type="similarity">
    <text evidence="4">Belongs to the TRAFAC class TrmE-Era-EngA-EngB-Septin-like GTPase superfamily. Septin GTPase family.</text>
</comment>
<dbReference type="GO" id="GO:0005935">
    <property type="term" value="C:cellular bud neck"/>
    <property type="evidence" value="ECO:0007669"/>
    <property type="project" value="UniProtKB-SubCell"/>
</dbReference>
<dbReference type="GO" id="GO:0005525">
    <property type="term" value="F:GTP binding"/>
    <property type="evidence" value="ECO:0007669"/>
    <property type="project" value="UniProtKB-KW"/>
</dbReference>
<name>A0A9P5KNW9_GEOCN</name>
<proteinExistence type="inferred from homology"/>
<accession>A0A9P5KNW9</accession>
<dbReference type="Gene3D" id="3.40.50.300">
    <property type="entry name" value="P-loop containing nucleotide triphosphate hydrolases"/>
    <property type="match status" value="1"/>
</dbReference>
<evidence type="ECO:0000259" key="6">
    <source>
        <dbReference type="PROSITE" id="PS51719"/>
    </source>
</evidence>
<dbReference type="GO" id="GO:0032156">
    <property type="term" value="C:septin cytoskeleton"/>
    <property type="evidence" value="ECO:0007669"/>
    <property type="project" value="UniProtKB-ARBA"/>
</dbReference>
<evidence type="ECO:0000313" key="7">
    <source>
        <dbReference type="EMBL" id="KAF5094800.1"/>
    </source>
</evidence>
<organism evidence="7 8">
    <name type="scientific">Geotrichum candidum</name>
    <name type="common">Oospora lactis</name>
    <name type="synonym">Dipodascus geotrichum</name>
    <dbReference type="NCBI Taxonomy" id="1173061"/>
    <lineage>
        <taxon>Eukaryota</taxon>
        <taxon>Fungi</taxon>
        <taxon>Dikarya</taxon>
        <taxon>Ascomycota</taxon>
        <taxon>Saccharomycotina</taxon>
        <taxon>Dipodascomycetes</taxon>
        <taxon>Dipodascales</taxon>
        <taxon>Dipodascaceae</taxon>
        <taxon>Geotrichum</taxon>
    </lineage>
</organism>
<evidence type="ECO:0000256" key="2">
    <source>
        <dbReference type="ARBA" id="ARBA00022741"/>
    </source>
</evidence>
<keyword evidence="5" id="KW-0812">Transmembrane</keyword>
<keyword evidence="5" id="KW-1133">Transmembrane helix</keyword>
<dbReference type="EMBL" id="QQZK01000169">
    <property type="protein sequence ID" value="KAF5094800.1"/>
    <property type="molecule type" value="Genomic_DNA"/>
</dbReference>
<dbReference type="InterPro" id="IPR005344">
    <property type="entry name" value="TMEM33/Pom33"/>
</dbReference>
<dbReference type="Proteomes" id="UP000750522">
    <property type="component" value="Unassembled WGS sequence"/>
</dbReference>
<reference evidence="7" key="2">
    <citation type="submission" date="2020-01" db="EMBL/GenBank/DDBJ databases">
        <authorList>
            <person name="Perkins V."/>
            <person name="Lessard M.-H."/>
            <person name="Dugat-Bony E."/>
            <person name="Frenette M."/>
            <person name="Labrie S."/>
        </authorList>
    </citation>
    <scope>NUCLEOTIDE SEQUENCE</scope>
    <source>
        <strain evidence="7">LMA-70</strain>
    </source>
</reference>
<dbReference type="GO" id="GO:0005938">
    <property type="term" value="C:cell cortex"/>
    <property type="evidence" value="ECO:0007669"/>
    <property type="project" value="UniProtKB-ARBA"/>
</dbReference>
<gene>
    <name evidence="7" type="ORF">DV451_004912</name>
</gene>
<keyword evidence="5" id="KW-0472">Membrane</keyword>
<comment type="subcellular location">
    <subcellularLocation>
        <location evidence="1">Bud neck</location>
    </subcellularLocation>
</comment>
<evidence type="ECO:0000256" key="4">
    <source>
        <dbReference type="RuleBase" id="RU004560"/>
    </source>
</evidence>
<comment type="caution">
    <text evidence="7">The sequence shown here is derived from an EMBL/GenBank/DDBJ whole genome shotgun (WGS) entry which is preliminary data.</text>
</comment>
<sequence>MPLYPATTPRNPAAELPKTVEIKSVTADLEENGVRLHLTVIDTPGFGDFINNNGSWEPIIREIDQRFDDYLEEENRVNRTAVEDNRIHACLYFIQPTGHSLKALDVAVMKKLHKKVNLIPVIAKADTFTEEEITNFKQCIMADISNQRIDFFEPPIYRRNKTLTEKGSSELVRNIPFAIVGSTESVESPTLNSPIRGRQYPWGVIEVENEEHSDFVKLRQLLVCSHLEDLREKTANVLYENYRTEKLATMGIVQDDSVFREVNPALRQQEERAAHDTRLAKDEAELKTSFQLKVTEKENKLKRSEAELFSRHRELSDTIMKTINELSEKQFFFLLGHVSVLIGFVFYSLGSIGILKNPRIAQLWYRQIYSSVIITYGIVLYENYGKGRIPNPLDIVKDENIQYLFVSLLWFFTTPFYGTLLPFAIFSVLHTLTYLQNYVLKGTAKGQLHALADRISAFTHTYNQQLMLFTASSEFFVLVRLIVFALSFKSEAIVQLAVYFVFFKLRFNSSQYTQHTVKTWEMRIDGWVSHPALPPVIKQGWVGFKTTIRTFIGPLFKVVDARKTK</sequence>
<feature type="transmembrane region" description="Helical" evidence="5">
    <location>
        <begin position="403"/>
        <end position="429"/>
    </location>
</feature>
<dbReference type="Pfam" id="PF00735">
    <property type="entry name" value="Septin"/>
    <property type="match status" value="1"/>
</dbReference>
<dbReference type="PANTHER" id="PTHR18884">
    <property type="entry name" value="SEPTIN"/>
    <property type="match status" value="1"/>
</dbReference>
<dbReference type="Pfam" id="PF03661">
    <property type="entry name" value="TMEM33_Pom33"/>
    <property type="match status" value="1"/>
</dbReference>
<evidence type="ECO:0000256" key="1">
    <source>
        <dbReference type="ARBA" id="ARBA00004266"/>
    </source>
</evidence>